<name>A0A8S1RKL1_9CILI</name>
<comment type="caution">
    <text evidence="1">The sequence shown here is derived from an EMBL/GenBank/DDBJ whole genome shotgun (WGS) entry which is preliminary data.</text>
</comment>
<dbReference type="AlphaFoldDB" id="A0A8S1RKL1"/>
<reference evidence="1" key="1">
    <citation type="submission" date="2021-01" db="EMBL/GenBank/DDBJ databases">
        <authorList>
            <consortium name="Genoscope - CEA"/>
            <person name="William W."/>
        </authorList>
    </citation>
    <scope>NUCLEOTIDE SEQUENCE</scope>
</reference>
<evidence type="ECO:0000313" key="2">
    <source>
        <dbReference type="Proteomes" id="UP000692954"/>
    </source>
</evidence>
<gene>
    <name evidence="1" type="ORF">PSON_ATCC_30995.1.T1800043</name>
</gene>
<keyword evidence="2" id="KW-1185">Reference proteome</keyword>
<dbReference type="Proteomes" id="UP000692954">
    <property type="component" value="Unassembled WGS sequence"/>
</dbReference>
<dbReference type="EMBL" id="CAJJDN010000180">
    <property type="protein sequence ID" value="CAD8127822.1"/>
    <property type="molecule type" value="Genomic_DNA"/>
</dbReference>
<proteinExistence type="predicted"/>
<organism evidence="1 2">
    <name type="scientific">Paramecium sonneborni</name>
    <dbReference type="NCBI Taxonomy" id="65129"/>
    <lineage>
        <taxon>Eukaryota</taxon>
        <taxon>Sar</taxon>
        <taxon>Alveolata</taxon>
        <taxon>Ciliophora</taxon>
        <taxon>Intramacronucleata</taxon>
        <taxon>Oligohymenophorea</taxon>
        <taxon>Peniculida</taxon>
        <taxon>Parameciidae</taxon>
        <taxon>Paramecium</taxon>
    </lineage>
</organism>
<protein>
    <submittedName>
        <fullName evidence="1">Uncharacterized protein</fullName>
    </submittedName>
</protein>
<dbReference type="OrthoDB" id="321150at2759"/>
<evidence type="ECO:0000313" key="1">
    <source>
        <dbReference type="EMBL" id="CAD8127822.1"/>
    </source>
</evidence>
<accession>A0A8S1RKL1</accession>
<sequence>MGKEIISNGKADGRSSMGNYDSYKTFGQAFKAAHSSGGPGHTFTYRGKMYTTDCKDGGDYRKKKDDRGSFLHRVSQYGHQINKFVKESTGFHCQDYLTGRGYKWSSDVDKQRVEYHRREIEKQQKKQQKKKK</sequence>